<evidence type="ECO:0000256" key="1">
    <source>
        <dbReference type="ARBA" id="ARBA00023125"/>
    </source>
</evidence>
<comment type="caution">
    <text evidence="5">The sequence shown here is derived from an EMBL/GenBank/DDBJ whole genome shotgun (WGS) entry which is preliminary data.</text>
</comment>
<dbReference type="RefSeq" id="WP_120147644.1">
    <property type="nucleotide sequence ID" value="NZ_QZVT01000002.1"/>
</dbReference>
<dbReference type="Pfam" id="PF11774">
    <property type="entry name" value="Lsr2"/>
    <property type="match status" value="1"/>
</dbReference>
<feature type="domain" description="Lsr2 dimerization" evidence="3">
    <location>
        <begin position="1"/>
        <end position="57"/>
    </location>
</feature>
<evidence type="ECO:0000313" key="5">
    <source>
        <dbReference type="EMBL" id="RJT81824.1"/>
    </source>
</evidence>
<feature type="region of interest" description="Disordered" evidence="2">
    <location>
        <begin position="46"/>
        <end position="116"/>
    </location>
</feature>
<dbReference type="InterPro" id="IPR055370">
    <property type="entry name" value="Lsr2_DNA-bd"/>
</dbReference>
<dbReference type="GO" id="GO:0016746">
    <property type="term" value="F:acyltransferase activity"/>
    <property type="evidence" value="ECO:0007669"/>
    <property type="project" value="InterPro"/>
</dbReference>
<keyword evidence="1" id="KW-0238">DNA-binding</keyword>
<dbReference type="AlphaFoldDB" id="A0A3A5M5K5"/>
<sequence>MAQRVQVEMVDDLNGETAEETVRFAVDGTDYEIDLTTENAEKLRSALSKYVEKGRKSTRGKRGQGGRQPSPETSSTSQSKREETQQIRQWAKDNGYNPNSRGRITKSIVDAYNEAH</sequence>
<dbReference type="OrthoDB" id="4113332at2"/>
<reference evidence="5 6" key="1">
    <citation type="submission" date="2018-09" db="EMBL/GenBank/DDBJ databases">
        <title>Novel species of Arthrobacter.</title>
        <authorList>
            <person name="Liu Q."/>
            <person name="Xin Y.-H."/>
        </authorList>
    </citation>
    <scope>NUCLEOTIDE SEQUENCE [LARGE SCALE GENOMIC DNA]</scope>
    <source>
        <strain evidence="5 6">Hz2</strain>
    </source>
</reference>
<evidence type="ECO:0000313" key="6">
    <source>
        <dbReference type="Proteomes" id="UP000272560"/>
    </source>
</evidence>
<gene>
    <name evidence="5" type="ORF">D6T63_03415</name>
</gene>
<dbReference type="Proteomes" id="UP000272560">
    <property type="component" value="Unassembled WGS sequence"/>
</dbReference>
<dbReference type="Gene3D" id="4.10.320.10">
    <property type="entry name" value="E3-binding domain"/>
    <property type="match status" value="1"/>
</dbReference>
<proteinExistence type="predicted"/>
<dbReference type="InterPro" id="IPR036625">
    <property type="entry name" value="E3-bd_dom_sf"/>
</dbReference>
<dbReference type="InterPro" id="IPR042261">
    <property type="entry name" value="Lsr2-like_dimerization"/>
</dbReference>
<evidence type="ECO:0000259" key="4">
    <source>
        <dbReference type="Pfam" id="PF23359"/>
    </source>
</evidence>
<dbReference type="Gene3D" id="3.30.60.230">
    <property type="entry name" value="Lsr2, dimerization domain"/>
    <property type="match status" value="1"/>
</dbReference>
<protein>
    <submittedName>
        <fullName evidence="5">Lsr2 family protein</fullName>
    </submittedName>
</protein>
<organism evidence="5 6">
    <name type="scientific">Arthrobacter cheniae</name>
    <dbReference type="NCBI Taxonomy" id="1258888"/>
    <lineage>
        <taxon>Bacteria</taxon>
        <taxon>Bacillati</taxon>
        <taxon>Actinomycetota</taxon>
        <taxon>Actinomycetes</taxon>
        <taxon>Micrococcales</taxon>
        <taxon>Micrococcaceae</taxon>
        <taxon>Arthrobacter</taxon>
    </lineage>
</organism>
<feature type="compositionally biased region" description="Basic and acidic residues" evidence="2">
    <location>
        <begin position="46"/>
        <end position="55"/>
    </location>
</feature>
<dbReference type="Pfam" id="PF23359">
    <property type="entry name" value="Lsr2_DNA-bd"/>
    <property type="match status" value="1"/>
</dbReference>
<dbReference type="GO" id="GO:0003677">
    <property type="term" value="F:DNA binding"/>
    <property type="evidence" value="ECO:0007669"/>
    <property type="project" value="UniProtKB-KW"/>
</dbReference>
<evidence type="ECO:0000256" key="2">
    <source>
        <dbReference type="SAM" id="MobiDB-lite"/>
    </source>
</evidence>
<feature type="compositionally biased region" description="Low complexity" evidence="2">
    <location>
        <begin position="68"/>
        <end position="78"/>
    </location>
</feature>
<name>A0A3A5M5K5_9MICC</name>
<feature type="domain" description="Lsr2 DNA-binding" evidence="4">
    <location>
        <begin position="80"/>
        <end position="115"/>
    </location>
</feature>
<dbReference type="InterPro" id="IPR024412">
    <property type="entry name" value="Lsr2_dim_dom"/>
</dbReference>
<keyword evidence="6" id="KW-1185">Reference proteome</keyword>
<accession>A0A3A5M5K5</accession>
<evidence type="ECO:0000259" key="3">
    <source>
        <dbReference type="Pfam" id="PF11774"/>
    </source>
</evidence>
<dbReference type="EMBL" id="QZVT01000002">
    <property type="protein sequence ID" value="RJT81824.1"/>
    <property type="molecule type" value="Genomic_DNA"/>
</dbReference>